<dbReference type="CDD" id="cd00038">
    <property type="entry name" value="CAP_ED"/>
    <property type="match status" value="3"/>
</dbReference>
<dbReference type="InterPro" id="IPR050301">
    <property type="entry name" value="NTE"/>
</dbReference>
<keyword evidence="13 18" id="KW-0443">Lipid metabolism</keyword>
<evidence type="ECO:0000313" key="22">
    <source>
        <dbReference type="EMBL" id="VVC39825.1"/>
    </source>
</evidence>
<gene>
    <name evidence="22" type="ORF">CINCED_3A007107</name>
</gene>
<evidence type="ECO:0000259" key="21">
    <source>
        <dbReference type="PROSITE" id="PS51635"/>
    </source>
</evidence>
<sequence>MDLLDIAYSVQNDIYYSTFRKWIISTYQFLLIEKTLVILLGCTIVLLLFVTIMFYKWKAKFFGIQGKDTSATTKTRFRKRDKVLFYGRKMLRKVKSISGQVRGQGKKRKLVIKFARRLLRMKKDTLPQRLNVLEPPAEYLEEELIMKDGHSVPPDAFYMLQSIRIFGHFEKPIFLKLCRHTEILSVRAGSHLFKVGDLDENVFIVQSGLVSVNITSIDGSIIPLKLVKTGDSVTSLLSLTDVLIGHKKNYKTVSALAVEDSTIVRLPIAAFQEVLQDYPDSLIQIIQVVMVRLQRVMFTALHQYLGLSSELVKNGLDENKISPFITASKNESSMFVQKETTLIIDNTLESLTNEPKHDKKEWFHKMALKVFVKELQLDNEDLLKGKIEVRKIPTNIYVMREDSYKDAALVLLLNGSMIVSQKMDPDGLTEAHMYSVQPGDIVGGLAVLTGEHGFFTFRANRPSVIAILSKQTVYAIMRIKPQIVLPIANTVVARLSPFVRQVDFALDWLFIESGRAVYRQGEESDSTFIVLSGRLRSVITHENGKKELVAEYGKGDLVGIVEVVTQTPRGTTVMAVRDSELAKLPEGLFNAIKIRFPGVVSTLINLLGHRILGTWQKPTIGKTLDTRPTQSNFSTIAIVPISDDVPITSFTYELYHSLCSIGSTIRLTSDYVRNVLGKSIMDYNNEYSLTTWLAQQEDQHKIALYQCDYSFSPWTQRCIRQADCILLIALGNKQPTLGKYEKDIERLALRTQKELILLHREDSDLPSNTVDWLNIRSWVSSHHHIQCPKRIFLKRSVLVLSEQYEKILQTEVNIHSDFSRLARWLTGTSVGLVLGGGGARGAAHIGMIKAIQEAGIPIDMVGGVSIGAFMGAVWCGERDIIGMIRKAGHWAKSMTHWWRQILDLTYPVTSMFTGQDFNFTLISALGETQIEDLWLPYFTVTTDISSSEMRVHTHGSLWRYVRSSMSLSGYMPPLCDPIDGHLLLDGGYINNLPADVMRSLGAKYVLAIDVGSQDDMDFTNYGDSLSGFWLLWKKYNPFTTSVKVPSLPDIQSRLAYVSCVRQLEVVKNSDYCQYIRPPIDKYKTLQFGSFEEIKEVGYQHGKTYFAGLKLAGKIPFGKQEPILLHRKSEQRALYPNLVQIISSSYQSVDNAQLTDKSDKQ</sequence>
<dbReference type="OrthoDB" id="421051at2759"/>
<proteinExistence type="inferred from homology"/>
<comment type="similarity">
    <text evidence="2">Belongs to the NTE family.</text>
</comment>
<reference evidence="22 23" key="1">
    <citation type="submission" date="2019-08" db="EMBL/GenBank/DDBJ databases">
        <authorList>
            <person name="Alioto T."/>
            <person name="Alioto T."/>
            <person name="Gomez Garrido J."/>
        </authorList>
    </citation>
    <scope>NUCLEOTIDE SEQUENCE [LARGE SCALE GENOMIC DNA]</scope>
</reference>
<dbReference type="GO" id="GO:0016740">
    <property type="term" value="F:transferase activity"/>
    <property type="evidence" value="ECO:0007669"/>
    <property type="project" value="UniProtKB-KW"/>
</dbReference>
<dbReference type="PROSITE" id="PS01237">
    <property type="entry name" value="UPF0028"/>
    <property type="match status" value="1"/>
</dbReference>
<evidence type="ECO:0000256" key="2">
    <source>
        <dbReference type="ARBA" id="ARBA00006636"/>
    </source>
</evidence>
<dbReference type="EC" id="3.1.1.5" evidence="4"/>
<dbReference type="Gene3D" id="2.60.120.10">
    <property type="entry name" value="Jelly Rolls"/>
    <property type="match status" value="3"/>
</dbReference>
<evidence type="ECO:0000256" key="18">
    <source>
        <dbReference type="PROSITE-ProRule" id="PRU01161"/>
    </source>
</evidence>
<dbReference type="Gene3D" id="3.40.1090.10">
    <property type="entry name" value="Cytosolic phospholipase A2 catalytic domain"/>
    <property type="match status" value="2"/>
</dbReference>
<dbReference type="Proteomes" id="UP000325440">
    <property type="component" value="Unassembled WGS sequence"/>
</dbReference>
<dbReference type="InterPro" id="IPR018490">
    <property type="entry name" value="cNMP-bd_dom_sf"/>
</dbReference>
<protein>
    <recommendedName>
        <fullName evidence="5">Neuropathy target esterase sws</fullName>
        <ecNumber evidence="4">3.1.1.5</ecNumber>
    </recommendedName>
    <alternativeName>
        <fullName evidence="16">Swiss cheese</fullName>
    </alternativeName>
</protein>
<dbReference type="GO" id="GO:0046470">
    <property type="term" value="P:phosphatidylcholine metabolic process"/>
    <property type="evidence" value="ECO:0007669"/>
    <property type="project" value="InterPro"/>
</dbReference>
<feature type="domain" description="PNPLA" evidence="21">
    <location>
        <begin position="832"/>
        <end position="998"/>
    </location>
</feature>
<evidence type="ECO:0000256" key="8">
    <source>
        <dbReference type="ARBA" id="ARBA00022801"/>
    </source>
</evidence>
<evidence type="ECO:0000256" key="3">
    <source>
        <dbReference type="ARBA" id="ARBA00011476"/>
    </source>
</evidence>
<comment type="function">
    <text evidence="15">Phospholipase B that deacylates intracellular phosphatidylcholine (PtdCho), generating glycerophosphocholine (GroPtdCho). This deacylation occurs at both sn-2 and sn-1 positions of PtdCho. Its specific chemical modification by certain organophosphorus (OP) compounds leads to distal axonopathy. Plays a role in the signaling mechanism between neurons and glia that regulates glia wrapping during development of the adult brain. Essential for membrane lipid homeostasis and cell survival in both neurons and glia of the adult brain.</text>
</comment>
<evidence type="ECO:0000313" key="23">
    <source>
        <dbReference type="Proteomes" id="UP000325440"/>
    </source>
</evidence>
<evidence type="ECO:0000256" key="14">
    <source>
        <dbReference type="ARBA" id="ARBA00023136"/>
    </source>
</evidence>
<evidence type="ECO:0000256" key="4">
    <source>
        <dbReference type="ARBA" id="ARBA00013274"/>
    </source>
</evidence>
<evidence type="ECO:0000256" key="10">
    <source>
        <dbReference type="ARBA" id="ARBA00022902"/>
    </source>
</evidence>
<keyword evidence="9" id="KW-0256">Endoplasmic reticulum</keyword>
<accession>A0A5E4NE40</accession>
<evidence type="ECO:0000256" key="7">
    <source>
        <dbReference type="ARBA" id="ARBA00022692"/>
    </source>
</evidence>
<feature type="short sequence motif" description="DGA/G" evidence="18">
    <location>
        <begin position="985"/>
        <end position="987"/>
    </location>
</feature>
<evidence type="ECO:0000256" key="6">
    <source>
        <dbReference type="ARBA" id="ARBA00022553"/>
    </source>
</evidence>
<evidence type="ECO:0000256" key="13">
    <source>
        <dbReference type="ARBA" id="ARBA00023098"/>
    </source>
</evidence>
<dbReference type="GO" id="GO:0005789">
    <property type="term" value="C:endoplasmic reticulum membrane"/>
    <property type="evidence" value="ECO:0007669"/>
    <property type="project" value="UniProtKB-SubCell"/>
</dbReference>
<dbReference type="SUPFAM" id="SSF51206">
    <property type="entry name" value="cAMP-binding domain-like"/>
    <property type="match status" value="3"/>
</dbReference>
<dbReference type="PROSITE" id="PS51635">
    <property type="entry name" value="PNPLA"/>
    <property type="match status" value="1"/>
</dbReference>
<dbReference type="PANTHER" id="PTHR14226">
    <property type="entry name" value="NEUROPATHY TARGET ESTERASE/SWISS CHEESE D.MELANOGASTER"/>
    <property type="match status" value="1"/>
</dbReference>
<dbReference type="InterPro" id="IPR014710">
    <property type="entry name" value="RmlC-like_jellyroll"/>
</dbReference>
<dbReference type="SUPFAM" id="SSF52151">
    <property type="entry name" value="FabD/lysophospholipase-like"/>
    <property type="match status" value="1"/>
</dbReference>
<keyword evidence="6" id="KW-0597">Phosphoprotein</keyword>
<evidence type="ECO:0000256" key="16">
    <source>
        <dbReference type="ARBA" id="ARBA00030862"/>
    </source>
</evidence>
<keyword evidence="12 19" id="KW-1133">Transmembrane helix</keyword>
<dbReference type="AlphaFoldDB" id="A0A5E4NE40"/>
<evidence type="ECO:0000256" key="15">
    <source>
        <dbReference type="ARBA" id="ARBA00025020"/>
    </source>
</evidence>
<dbReference type="PROSITE" id="PS50042">
    <property type="entry name" value="CNMP_BINDING_3"/>
    <property type="match status" value="2"/>
</dbReference>
<dbReference type="Pfam" id="PF01734">
    <property type="entry name" value="Patatin"/>
    <property type="match status" value="1"/>
</dbReference>
<feature type="short sequence motif" description="GXGXXG" evidence="18">
    <location>
        <begin position="836"/>
        <end position="841"/>
    </location>
</feature>
<dbReference type="FunFam" id="2.60.120.10:FF:000010">
    <property type="entry name" value="neuropathy target esterase isoform X1"/>
    <property type="match status" value="1"/>
</dbReference>
<dbReference type="InterPro" id="IPR016035">
    <property type="entry name" value="Acyl_Trfase/lysoPLipase"/>
</dbReference>
<dbReference type="Pfam" id="PF24179">
    <property type="entry name" value="NTE_Ploop"/>
    <property type="match status" value="1"/>
</dbReference>
<dbReference type="CDD" id="cd07225">
    <property type="entry name" value="Pat_PNPLA6_PNPLA7"/>
    <property type="match status" value="1"/>
</dbReference>
<feature type="active site" description="Nucleophile" evidence="18">
    <location>
        <position position="865"/>
    </location>
</feature>
<keyword evidence="14 19" id="KW-0472">Membrane</keyword>
<dbReference type="SMART" id="SM00100">
    <property type="entry name" value="cNMP"/>
    <property type="match status" value="2"/>
</dbReference>
<evidence type="ECO:0000256" key="11">
    <source>
        <dbReference type="ARBA" id="ARBA00022963"/>
    </source>
</evidence>
<dbReference type="GO" id="GO:0016042">
    <property type="term" value="P:lipid catabolic process"/>
    <property type="evidence" value="ECO:0007669"/>
    <property type="project" value="UniProtKB-UniRule"/>
</dbReference>
<dbReference type="GO" id="GO:0004622">
    <property type="term" value="F:phosphatidylcholine lysophospholipase activity"/>
    <property type="evidence" value="ECO:0007669"/>
    <property type="project" value="UniProtKB-EC"/>
</dbReference>
<dbReference type="GO" id="GO:0007399">
    <property type="term" value="P:nervous system development"/>
    <property type="evidence" value="ECO:0007669"/>
    <property type="project" value="UniProtKB-KW"/>
</dbReference>
<dbReference type="InterPro" id="IPR002641">
    <property type="entry name" value="PNPLA_dom"/>
</dbReference>
<dbReference type="InterPro" id="IPR001423">
    <property type="entry name" value="LysoPLipase_patatin_CS"/>
</dbReference>
<keyword evidence="22" id="KW-0808">Transferase</keyword>
<evidence type="ECO:0000256" key="19">
    <source>
        <dbReference type="SAM" id="Phobius"/>
    </source>
</evidence>
<organism evidence="22 23">
    <name type="scientific">Cinara cedri</name>
    <dbReference type="NCBI Taxonomy" id="506608"/>
    <lineage>
        <taxon>Eukaryota</taxon>
        <taxon>Metazoa</taxon>
        <taxon>Ecdysozoa</taxon>
        <taxon>Arthropoda</taxon>
        <taxon>Hexapoda</taxon>
        <taxon>Insecta</taxon>
        <taxon>Pterygota</taxon>
        <taxon>Neoptera</taxon>
        <taxon>Paraneoptera</taxon>
        <taxon>Hemiptera</taxon>
        <taxon>Sternorrhyncha</taxon>
        <taxon>Aphidomorpha</taxon>
        <taxon>Aphidoidea</taxon>
        <taxon>Aphididae</taxon>
        <taxon>Lachninae</taxon>
        <taxon>Cinara</taxon>
    </lineage>
</organism>
<keyword evidence="8 18" id="KW-0378">Hydrolase</keyword>
<evidence type="ECO:0000256" key="17">
    <source>
        <dbReference type="ARBA" id="ARBA00049531"/>
    </source>
</evidence>
<comment type="catalytic activity">
    <reaction evidence="17">
        <text>a 1-acyl-sn-glycero-3-phosphocholine + H2O = sn-glycerol 3-phosphocholine + a fatty acid + H(+)</text>
        <dbReference type="Rhea" id="RHEA:15177"/>
        <dbReference type="ChEBI" id="CHEBI:15377"/>
        <dbReference type="ChEBI" id="CHEBI:15378"/>
        <dbReference type="ChEBI" id="CHEBI:16870"/>
        <dbReference type="ChEBI" id="CHEBI:28868"/>
        <dbReference type="ChEBI" id="CHEBI:58168"/>
        <dbReference type="EC" id="3.1.1.5"/>
    </reaction>
</comment>
<name>A0A5E4NE40_9HEMI</name>
<dbReference type="InterPro" id="IPR000595">
    <property type="entry name" value="cNMP-bd_dom"/>
</dbReference>
<dbReference type="EMBL" id="CABPRJ010001898">
    <property type="protein sequence ID" value="VVC39825.1"/>
    <property type="molecule type" value="Genomic_DNA"/>
</dbReference>
<keyword evidence="7 19" id="KW-0812">Transmembrane</keyword>
<comment type="subcellular location">
    <subcellularLocation>
        <location evidence="1">Endoplasmic reticulum membrane</location>
        <topology evidence="1">Single-pass type I membrane protein</topology>
    </subcellularLocation>
</comment>
<evidence type="ECO:0000256" key="9">
    <source>
        <dbReference type="ARBA" id="ARBA00022824"/>
    </source>
</evidence>
<evidence type="ECO:0000259" key="20">
    <source>
        <dbReference type="PROSITE" id="PS50042"/>
    </source>
</evidence>
<feature type="transmembrane region" description="Helical" evidence="19">
    <location>
        <begin position="36"/>
        <end position="55"/>
    </location>
</feature>
<dbReference type="PANTHER" id="PTHR14226:SF29">
    <property type="entry name" value="NEUROPATHY TARGET ESTERASE SWS"/>
    <property type="match status" value="1"/>
</dbReference>
<comment type="subunit">
    <text evidence="3">Interacts with Pka-C3; interaction inhibits the catalytic function of Pka-C3 and the esterase activity of sws.</text>
</comment>
<feature type="domain" description="Cyclic nucleotide-binding" evidence="20">
    <location>
        <begin position="510"/>
        <end position="592"/>
    </location>
</feature>
<feature type="short sequence motif" description="GXSXG" evidence="18">
    <location>
        <begin position="863"/>
        <end position="867"/>
    </location>
</feature>
<feature type="active site" description="Proton acceptor" evidence="18">
    <location>
        <position position="985"/>
    </location>
</feature>
<keyword evidence="23" id="KW-1185">Reference proteome</keyword>
<evidence type="ECO:0000256" key="5">
    <source>
        <dbReference type="ARBA" id="ARBA00019369"/>
    </source>
</evidence>
<evidence type="ECO:0000256" key="12">
    <source>
        <dbReference type="ARBA" id="ARBA00022989"/>
    </source>
</evidence>
<evidence type="ECO:0000256" key="1">
    <source>
        <dbReference type="ARBA" id="ARBA00004115"/>
    </source>
</evidence>
<dbReference type="InterPro" id="IPR056556">
    <property type="entry name" value="NTE1_P-loop_dom"/>
</dbReference>
<feature type="domain" description="Cyclic nucleotide-binding" evidence="20">
    <location>
        <begin position="165"/>
        <end position="275"/>
    </location>
</feature>
<dbReference type="Pfam" id="PF00027">
    <property type="entry name" value="cNMP_binding"/>
    <property type="match status" value="2"/>
</dbReference>
<dbReference type="FunFam" id="2.60.120.10:FF:000012">
    <property type="entry name" value="neuropathy target esterase isoform X2"/>
    <property type="match status" value="1"/>
</dbReference>
<dbReference type="FunFam" id="3.40.1090.10:FF:000001">
    <property type="entry name" value="neuropathy target esterase isoform X2"/>
    <property type="match status" value="1"/>
</dbReference>
<keyword evidence="10" id="KW-0524">Neurogenesis</keyword>
<keyword evidence="11 18" id="KW-0442">Lipid degradation</keyword>